<feature type="domain" description="DUF1206" evidence="2">
    <location>
        <begin position="15"/>
        <end position="56"/>
    </location>
</feature>
<keyword evidence="1" id="KW-0472">Membrane</keyword>
<feature type="domain" description="DUF1206" evidence="2">
    <location>
        <begin position="82"/>
        <end position="150"/>
    </location>
</feature>
<organism evidence="3 4">
    <name type="scientific">Fodinibius salicampi</name>
    <dbReference type="NCBI Taxonomy" id="1920655"/>
    <lineage>
        <taxon>Bacteria</taxon>
        <taxon>Pseudomonadati</taxon>
        <taxon>Balneolota</taxon>
        <taxon>Balneolia</taxon>
        <taxon>Balneolales</taxon>
        <taxon>Balneolaceae</taxon>
        <taxon>Fodinibius</taxon>
    </lineage>
</organism>
<evidence type="ECO:0000313" key="4">
    <source>
        <dbReference type="Proteomes" id="UP001207337"/>
    </source>
</evidence>
<feature type="transmembrane region" description="Helical" evidence="1">
    <location>
        <begin position="125"/>
        <end position="150"/>
    </location>
</feature>
<name>A0ABT3Q2D9_9BACT</name>
<protein>
    <submittedName>
        <fullName evidence="3">DUF1206 domain-containing protein</fullName>
    </submittedName>
</protein>
<keyword evidence="1" id="KW-1133">Transmembrane helix</keyword>
<keyword evidence="4" id="KW-1185">Reference proteome</keyword>
<feature type="transmembrane region" description="Helical" evidence="1">
    <location>
        <begin position="34"/>
        <end position="58"/>
    </location>
</feature>
<proteinExistence type="predicted"/>
<evidence type="ECO:0000313" key="3">
    <source>
        <dbReference type="EMBL" id="MCW9714251.1"/>
    </source>
</evidence>
<accession>A0ABT3Q2D9</accession>
<dbReference type="Pfam" id="PF06724">
    <property type="entry name" value="DUF1206"/>
    <property type="match status" value="2"/>
</dbReference>
<dbReference type="EMBL" id="JAJNDC010000004">
    <property type="protein sequence ID" value="MCW9714251.1"/>
    <property type="molecule type" value="Genomic_DNA"/>
</dbReference>
<gene>
    <name evidence="3" type="ORF">LQ318_15180</name>
</gene>
<evidence type="ECO:0000256" key="1">
    <source>
        <dbReference type="SAM" id="Phobius"/>
    </source>
</evidence>
<dbReference type="InterPro" id="IPR009597">
    <property type="entry name" value="DUF1206"/>
</dbReference>
<comment type="caution">
    <text evidence="3">The sequence shown here is derived from an EMBL/GenBank/DDBJ whole genome shotgun (WGS) entry which is preliminary data.</text>
</comment>
<dbReference type="RefSeq" id="WP_265791400.1">
    <property type="nucleotide sequence ID" value="NZ_BAABRS010000004.1"/>
</dbReference>
<sequence>MQPWQIFRGLNIQSDSESTEIWVGKILELPFGKWLVLFVAFIIIIAGIYQFYSAYVANFDYRFDIINMNDKERTTLRKFGQIGISAWGIVYCMLGILFYQAAISFNAEEAGGLNDALSALGEQPFGVWVLGTTAAGLMIYGIYLLILSYYHKIYEA</sequence>
<keyword evidence="1" id="KW-0812">Transmembrane</keyword>
<dbReference type="Proteomes" id="UP001207337">
    <property type="component" value="Unassembled WGS sequence"/>
</dbReference>
<feature type="transmembrane region" description="Helical" evidence="1">
    <location>
        <begin position="79"/>
        <end position="105"/>
    </location>
</feature>
<reference evidence="3 4" key="1">
    <citation type="submission" date="2021-11" db="EMBL/GenBank/DDBJ databases">
        <title>Aliifidinibius sp. nov., a new bacterium isolated from saline soil.</title>
        <authorList>
            <person name="Galisteo C."/>
            <person name="De La Haba R."/>
            <person name="Sanchez-Porro C."/>
            <person name="Ventosa A."/>
        </authorList>
    </citation>
    <scope>NUCLEOTIDE SEQUENCE [LARGE SCALE GENOMIC DNA]</scope>
    <source>
        <strain evidence="3 4">KACC 190600</strain>
    </source>
</reference>
<evidence type="ECO:0000259" key="2">
    <source>
        <dbReference type="Pfam" id="PF06724"/>
    </source>
</evidence>